<dbReference type="OrthoDB" id="192247at2759"/>
<dbReference type="SMART" id="SM00061">
    <property type="entry name" value="MATH"/>
    <property type="match status" value="1"/>
</dbReference>
<feature type="domain" description="MATH" evidence="1">
    <location>
        <begin position="266"/>
        <end position="393"/>
    </location>
</feature>
<accession>A0A2U1MMG2</accession>
<dbReference type="PRINTS" id="PR00449">
    <property type="entry name" value="RASTRNSFRMNG"/>
</dbReference>
<dbReference type="PROSITE" id="PS51419">
    <property type="entry name" value="RAB"/>
    <property type="match status" value="1"/>
</dbReference>
<dbReference type="InterPro" id="IPR002083">
    <property type="entry name" value="MATH/TRAF_dom"/>
</dbReference>
<dbReference type="PANTHER" id="PTHR46162">
    <property type="entry name" value="TRAF-LIKE FAMILY PROTEIN"/>
    <property type="match status" value="1"/>
</dbReference>
<dbReference type="Pfam" id="PF00071">
    <property type="entry name" value="Ras"/>
    <property type="match status" value="1"/>
</dbReference>
<dbReference type="SMART" id="SM00173">
    <property type="entry name" value="RAS"/>
    <property type="match status" value="1"/>
</dbReference>
<dbReference type="InterPro" id="IPR001806">
    <property type="entry name" value="Small_GTPase"/>
</dbReference>
<comment type="caution">
    <text evidence="2">The sequence shown here is derived from an EMBL/GenBank/DDBJ whole genome shotgun (WGS) entry which is preliminary data.</text>
</comment>
<evidence type="ECO:0000259" key="1">
    <source>
        <dbReference type="PROSITE" id="PS50144"/>
    </source>
</evidence>
<organism evidence="2 3">
    <name type="scientific">Artemisia annua</name>
    <name type="common">Sweet wormwood</name>
    <dbReference type="NCBI Taxonomy" id="35608"/>
    <lineage>
        <taxon>Eukaryota</taxon>
        <taxon>Viridiplantae</taxon>
        <taxon>Streptophyta</taxon>
        <taxon>Embryophyta</taxon>
        <taxon>Tracheophyta</taxon>
        <taxon>Spermatophyta</taxon>
        <taxon>Magnoliopsida</taxon>
        <taxon>eudicotyledons</taxon>
        <taxon>Gunneridae</taxon>
        <taxon>Pentapetalae</taxon>
        <taxon>asterids</taxon>
        <taxon>campanulids</taxon>
        <taxon>Asterales</taxon>
        <taxon>Asteraceae</taxon>
        <taxon>Asteroideae</taxon>
        <taxon>Anthemideae</taxon>
        <taxon>Artemisiinae</taxon>
        <taxon>Artemisia</taxon>
    </lineage>
</organism>
<dbReference type="PANTHER" id="PTHR46162:SF40">
    <property type="entry name" value="TRAF-LIKE FAMILY PROTEIN"/>
    <property type="match status" value="1"/>
</dbReference>
<dbReference type="PROSITE" id="PS51421">
    <property type="entry name" value="RAS"/>
    <property type="match status" value="1"/>
</dbReference>
<dbReference type="SMART" id="SM00176">
    <property type="entry name" value="RAN"/>
    <property type="match status" value="1"/>
</dbReference>
<evidence type="ECO:0000313" key="2">
    <source>
        <dbReference type="EMBL" id="PWA62451.1"/>
    </source>
</evidence>
<dbReference type="CDD" id="cd00121">
    <property type="entry name" value="MATH"/>
    <property type="match status" value="1"/>
</dbReference>
<dbReference type="Pfam" id="PF22486">
    <property type="entry name" value="MATH_2"/>
    <property type="match status" value="1"/>
</dbReference>
<proteinExistence type="predicted"/>
<dbReference type="Proteomes" id="UP000245207">
    <property type="component" value="Unassembled WGS sequence"/>
</dbReference>
<dbReference type="GO" id="GO:0005525">
    <property type="term" value="F:GTP binding"/>
    <property type="evidence" value="ECO:0007669"/>
    <property type="project" value="InterPro"/>
</dbReference>
<dbReference type="NCBIfam" id="TIGR00231">
    <property type="entry name" value="small_GTP"/>
    <property type="match status" value="1"/>
</dbReference>
<protein>
    <submittedName>
        <fullName evidence="2">TRAF-like family protein</fullName>
    </submittedName>
</protein>
<evidence type="ECO:0000313" key="3">
    <source>
        <dbReference type="Proteomes" id="UP000245207"/>
    </source>
</evidence>
<dbReference type="SMART" id="SM00174">
    <property type="entry name" value="RHO"/>
    <property type="match status" value="1"/>
</dbReference>
<dbReference type="PROSITE" id="PS50144">
    <property type="entry name" value="MATH"/>
    <property type="match status" value="1"/>
</dbReference>
<dbReference type="SMART" id="SM00175">
    <property type="entry name" value="RAB"/>
    <property type="match status" value="1"/>
</dbReference>
<dbReference type="InterPro" id="IPR008974">
    <property type="entry name" value="TRAF-like"/>
</dbReference>
<keyword evidence="3" id="KW-1185">Reference proteome</keyword>
<gene>
    <name evidence="2" type="ORF">CTI12_AA363930</name>
</gene>
<dbReference type="Gene3D" id="2.60.210.10">
    <property type="entry name" value="Apoptosis, Tumor Necrosis Factor Receptor Associated Protein 2, Chain A"/>
    <property type="match status" value="1"/>
</dbReference>
<dbReference type="FunFam" id="3.40.50.300:FF:001447">
    <property type="entry name" value="Ras-related protein Rab-1B"/>
    <property type="match status" value="1"/>
</dbReference>
<dbReference type="STRING" id="35608.A0A2U1MMG2"/>
<dbReference type="Gene3D" id="3.40.50.300">
    <property type="entry name" value="P-loop containing nucleotide triphosphate hydrolases"/>
    <property type="match status" value="1"/>
</dbReference>
<dbReference type="SUPFAM" id="SSF52540">
    <property type="entry name" value="P-loop containing nucleoside triphosphate hydrolases"/>
    <property type="match status" value="1"/>
</dbReference>
<dbReference type="InterPro" id="IPR027417">
    <property type="entry name" value="P-loop_NTPase"/>
</dbReference>
<dbReference type="EMBL" id="PKPP01004868">
    <property type="protein sequence ID" value="PWA62451.1"/>
    <property type="molecule type" value="Genomic_DNA"/>
</dbReference>
<sequence length="403" mass="45089">MAGCRFEDGHDHLYKLLLIGDSCVGKSSLLSRFTRGEFRTDHNPTTTNNVVARDVYVDGKIVKAQIVDIAGNHKYRDFSTDVQMQNVVGALIVYDVTRCSTFEDVERWFRDLKISNGEIEVTLIGNKTDLVKDSVTTYAEAGKSFAERVSVSLTETSAKEGINVEKVFAELITRIFRKVIKNDTMGASDTHASSFSSEDIDGKRTRFSEKQLKWGFTKLISLNSFRDAGNGCLYHDSCVFGAEAFVVPKYAEKDQSLSMINPSAVMSTHTWTIENFSAITENALLSEHFKVGKVKWKLSLYPKGCNTGKDTHVSIFLQVHDSGSLSDGWKIFAKYKIRVKQQCGGADEEIELNHWFHDSASGWGLQKFMLLSELGEAEKGFLLHDVLIVEAEILVVGMLKDFN</sequence>
<dbReference type="InterPro" id="IPR005225">
    <property type="entry name" value="Small_GTP-bd"/>
</dbReference>
<reference evidence="2 3" key="1">
    <citation type="journal article" date="2018" name="Mol. Plant">
        <title>The genome of Artemisia annua provides insight into the evolution of Asteraceae family and artemisinin biosynthesis.</title>
        <authorList>
            <person name="Shen Q."/>
            <person name="Zhang L."/>
            <person name="Liao Z."/>
            <person name="Wang S."/>
            <person name="Yan T."/>
            <person name="Shi P."/>
            <person name="Liu M."/>
            <person name="Fu X."/>
            <person name="Pan Q."/>
            <person name="Wang Y."/>
            <person name="Lv Z."/>
            <person name="Lu X."/>
            <person name="Zhang F."/>
            <person name="Jiang W."/>
            <person name="Ma Y."/>
            <person name="Chen M."/>
            <person name="Hao X."/>
            <person name="Li L."/>
            <person name="Tang Y."/>
            <person name="Lv G."/>
            <person name="Zhou Y."/>
            <person name="Sun X."/>
            <person name="Brodelius P.E."/>
            <person name="Rose J.K.C."/>
            <person name="Tang K."/>
        </authorList>
    </citation>
    <scope>NUCLEOTIDE SEQUENCE [LARGE SCALE GENOMIC DNA]</scope>
    <source>
        <strain evidence="3">cv. Huhao1</strain>
        <tissue evidence="2">Leaf</tissue>
    </source>
</reference>
<dbReference type="GO" id="GO:0003924">
    <property type="term" value="F:GTPase activity"/>
    <property type="evidence" value="ECO:0007669"/>
    <property type="project" value="InterPro"/>
</dbReference>
<dbReference type="SUPFAM" id="SSF49599">
    <property type="entry name" value="TRAF domain-like"/>
    <property type="match status" value="2"/>
</dbReference>
<name>A0A2U1MMG2_ARTAN</name>
<dbReference type="AlphaFoldDB" id="A0A2U1MMG2"/>